<gene>
    <name evidence="2" type="ORF">RFI_01451</name>
</gene>
<feature type="compositionally biased region" description="Low complexity" evidence="1">
    <location>
        <begin position="839"/>
        <end position="864"/>
    </location>
</feature>
<protein>
    <submittedName>
        <fullName evidence="2">Uncharacterized protein</fullName>
    </submittedName>
</protein>
<evidence type="ECO:0000313" key="2">
    <source>
        <dbReference type="EMBL" id="ETO35611.1"/>
    </source>
</evidence>
<feature type="compositionally biased region" description="Basic and acidic residues" evidence="1">
    <location>
        <begin position="791"/>
        <end position="801"/>
    </location>
</feature>
<feature type="compositionally biased region" description="Polar residues" evidence="1">
    <location>
        <begin position="810"/>
        <end position="819"/>
    </location>
</feature>
<feature type="region of interest" description="Disordered" evidence="1">
    <location>
        <begin position="558"/>
        <end position="598"/>
    </location>
</feature>
<reference evidence="2 3" key="1">
    <citation type="journal article" date="2013" name="Curr. Biol.">
        <title>The Genome of the Foraminiferan Reticulomyxa filosa.</title>
        <authorList>
            <person name="Glockner G."/>
            <person name="Hulsmann N."/>
            <person name="Schleicher M."/>
            <person name="Noegel A.A."/>
            <person name="Eichinger L."/>
            <person name="Gallinger C."/>
            <person name="Pawlowski J."/>
            <person name="Sierra R."/>
            <person name="Euteneuer U."/>
            <person name="Pillet L."/>
            <person name="Moustafa A."/>
            <person name="Platzer M."/>
            <person name="Groth M."/>
            <person name="Szafranski K."/>
            <person name="Schliwa M."/>
        </authorList>
    </citation>
    <scope>NUCLEOTIDE SEQUENCE [LARGE SCALE GENOMIC DNA]</scope>
</reference>
<comment type="caution">
    <text evidence="2">The sequence shown here is derived from an EMBL/GenBank/DDBJ whole genome shotgun (WGS) entry which is preliminary data.</text>
</comment>
<evidence type="ECO:0000313" key="3">
    <source>
        <dbReference type="Proteomes" id="UP000023152"/>
    </source>
</evidence>
<dbReference type="AlphaFoldDB" id="X6PBQ0"/>
<name>X6PBQ0_RETFI</name>
<keyword evidence="3" id="KW-1185">Reference proteome</keyword>
<evidence type="ECO:0000256" key="1">
    <source>
        <dbReference type="SAM" id="MobiDB-lite"/>
    </source>
</evidence>
<dbReference type="Proteomes" id="UP000023152">
    <property type="component" value="Unassembled WGS sequence"/>
</dbReference>
<feature type="compositionally biased region" description="Basic and acidic residues" evidence="1">
    <location>
        <begin position="566"/>
        <end position="598"/>
    </location>
</feature>
<feature type="region of interest" description="Disordered" evidence="1">
    <location>
        <begin position="473"/>
        <end position="500"/>
    </location>
</feature>
<feature type="region of interest" description="Disordered" evidence="1">
    <location>
        <begin position="773"/>
        <end position="865"/>
    </location>
</feature>
<dbReference type="EMBL" id="ASPP01001471">
    <property type="protein sequence ID" value="ETO35611.1"/>
    <property type="molecule type" value="Genomic_DNA"/>
</dbReference>
<sequence length="956" mass="109005">MSISSSIRNDRDKMCKSAEAMHSAIDTNMKDYLYNQNGYWFTIMSLLNDPALSNEQIDHSIIRSYVRAFYQSEFNVWNMVNLDGVNSHNLMFQSCYYPQIRLLYEYLHRNKYFQPFANDDTHLINDYIGRQFKVIQYEQLVVNVSDSIMQFKCWAYYGDDHYVHNQQDCRVFYTDLTSIASKIDCCSSKHAPIPPEWRAKLQRVFTMCNERLYTFLSDKQQLILHIPGHNGQPNDKGAQPFSAFSRCVVFFFIVLVDARYQQMFYCLQITINKSICTLVFFYFLYRKLQKDLFSQLVQRPVKTGVQIFFQLPYKKKSKCKACLVVRAQFTYSRQRSGKNLVKEYAQERYWRGVREEKRWEKNTAPCHNKIIEKNKQLKTDRDVIETYFALRIFDRLEKNKFEQIFEQQREFVIQSEREVVVTRKRNLWSEEIGVLAPHTVVKLSVFQEKRSKISFPIKGWIHTEALAKACSVKSNDKTDLTQNQRVHRPSEVNVQNDGEDEEDGLVMLNEYSNTITSQSKSISQSQSKSTSLLFSARQEVTPRRSGLSIRIYDNDGKKRYGSGRYQRNDKLEDDSTRRIIKEDEEHDATPFEKERDTVGDTKVGNESITETETNKIRLDNNGSLSFPTIQQISSQKHTKVFFFYLFILSFQYSMFSSTPQVTPFVKAEAVCNRSTDTNSVTLTANPSCSKENPFLFGHKLKVVAPKDDEKDPHEERMVPGQIEVSTISASTSAPESGCRSASTSASATSTVSAFPFVPGVEFPSVPVMDKGDSDLIASNGGGDTYETDELLNNRDRNDGRSKFAHLITAADSSQSQSENRAIMNDDESSSGTADCLPRALSGASSSSNSTGSSEESNPSLSSSSIVHKMKTREQITRLGAAFAAHQSKSNTPALHVIDSTKNIDDANNPLINPTFVSSTTEVSDNTQRYPNATLHRANIPTTMSGQLTKTLTRASQ</sequence>
<organism evidence="2 3">
    <name type="scientific">Reticulomyxa filosa</name>
    <dbReference type="NCBI Taxonomy" id="46433"/>
    <lineage>
        <taxon>Eukaryota</taxon>
        <taxon>Sar</taxon>
        <taxon>Rhizaria</taxon>
        <taxon>Retaria</taxon>
        <taxon>Foraminifera</taxon>
        <taxon>Monothalamids</taxon>
        <taxon>Reticulomyxidae</taxon>
        <taxon>Reticulomyxa</taxon>
    </lineage>
</organism>
<accession>X6PBQ0</accession>
<proteinExistence type="predicted"/>